<dbReference type="PANTHER" id="PTHR43765:SF2">
    <property type="entry name" value="2-DEHYDROPANTOATE 2-REDUCTASE"/>
    <property type="match status" value="1"/>
</dbReference>
<dbReference type="NCBIfam" id="TIGR00745">
    <property type="entry name" value="apbA_panE"/>
    <property type="match status" value="1"/>
</dbReference>
<comment type="function">
    <text evidence="9">Catalyzes the NADPH-dependent reduction of ketopantoate into pantoic acid.</text>
</comment>
<keyword evidence="9" id="KW-0566">Pantothenate biosynthesis</keyword>
<reference evidence="13" key="1">
    <citation type="submission" date="2017-09" db="EMBL/GenBank/DDBJ databases">
        <title>The Reconstruction of 2,631 Draft Metagenome-Assembled Genomes from the Global Oceans.</title>
        <authorList>
            <person name="Tully B.J."/>
            <person name="Graham E.D."/>
            <person name="Heidelberg J.F."/>
        </authorList>
    </citation>
    <scope>NUCLEOTIDE SEQUENCE [LARGE SCALE GENOMIC DNA]</scope>
</reference>
<evidence type="ECO:0000256" key="5">
    <source>
        <dbReference type="ARBA" id="ARBA00022857"/>
    </source>
</evidence>
<organism evidence="12 13">
    <name type="scientific">SAR324 cluster bacterium</name>
    <dbReference type="NCBI Taxonomy" id="2024889"/>
    <lineage>
        <taxon>Bacteria</taxon>
        <taxon>Deltaproteobacteria</taxon>
        <taxon>SAR324 cluster</taxon>
    </lineage>
</organism>
<evidence type="ECO:0000256" key="2">
    <source>
        <dbReference type="ARBA" id="ARBA00007870"/>
    </source>
</evidence>
<dbReference type="SUPFAM" id="SSF51735">
    <property type="entry name" value="NAD(P)-binding Rossmann-fold domains"/>
    <property type="match status" value="1"/>
</dbReference>
<dbReference type="InterPro" id="IPR003710">
    <property type="entry name" value="ApbA"/>
</dbReference>
<keyword evidence="5 9" id="KW-0521">NADP</keyword>
<dbReference type="AlphaFoldDB" id="A0A2D6YLD1"/>
<protein>
    <recommendedName>
        <fullName evidence="4 9">2-dehydropantoate 2-reductase</fullName>
        <ecNumber evidence="3 9">1.1.1.169</ecNumber>
    </recommendedName>
    <alternativeName>
        <fullName evidence="7 9">Ketopantoate reductase</fullName>
    </alternativeName>
</protein>
<accession>A0A2D6YLD1</accession>
<feature type="domain" description="Ketopantoate reductase N-terminal" evidence="10">
    <location>
        <begin position="17"/>
        <end position="161"/>
    </location>
</feature>
<feature type="domain" description="Ketopantoate reductase C-terminal" evidence="11">
    <location>
        <begin position="188"/>
        <end position="311"/>
    </location>
</feature>
<dbReference type="Gene3D" id="3.40.50.720">
    <property type="entry name" value="NAD(P)-binding Rossmann-like Domain"/>
    <property type="match status" value="1"/>
</dbReference>
<comment type="pathway">
    <text evidence="1 9">Cofactor biosynthesis; (R)-pantothenate biosynthesis; (R)-pantoate from 3-methyl-2-oxobutanoate: step 2/2.</text>
</comment>
<dbReference type="EMBL" id="NZEX01000124">
    <property type="protein sequence ID" value="MAH63942.1"/>
    <property type="molecule type" value="Genomic_DNA"/>
</dbReference>
<comment type="catalytic activity">
    <reaction evidence="8 9">
        <text>(R)-pantoate + NADP(+) = 2-dehydropantoate + NADPH + H(+)</text>
        <dbReference type="Rhea" id="RHEA:16233"/>
        <dbReference type="ChEBI" id="CHEBI:11561"/>
        <dbReference type="ChEBI" id="CHEBI:15378"/>
        <dbReference type="ChEBI" id="CHEBI:15980"/>
        <dbReference type="ChEBI" id="CHEBI:57783"/>
        <dbReference type="ChEBI" id="CHEBI:58349"/>
        <dbReference type="EC" id="1.1.1.169"/>
    </reaction>
</comment>
<dbReference type="InterPro" id="IPR013752">
    <property type="entry name" value="KPA_reductase"/>
</dbReference>
<evidence type="ECO:0000256" key="6">
    <source>
        <dbReference type="ARBA" id="ARBA00023002"/>
    </source>
</evidence>
<dbReference type="Pfam" id="PF02558">
    <property type="entry name" value="ApbA"/>
    <property type="match status" value="1"/>
</dbReference>
<comment type="similarity">
    <text evidence="2 9">Belongs to the ketopantoate reductase family.</text>
</comment>
<gene>
    <name evidence="12" type="ORF">CMN54_10955</name>
</gene>
<evidence type="ECO:0000259" key="11">
    <source>
        <dbReference type="Pfam" id="PF08546"/>
    </source>
</evidence>
<proteinExistence type="inferred from homology"/>
<dbReference type="GO" id="GO:0015940">
    <property type="term" value="P:pantothenate biosynthetic process"/>
    <property type="evidence" value="ECO:0007669"/>
    <property type="project" value="UniProtKB-UniPathway"/>
</dbReference>
<dbReference type="PANTHER" id="PTHR43765">
    <property type="entry name" value="2-DEHYDROPANTOATE 2-REDUCTASE-RELATED"/>
    <property type="match status" value="1"/>
</dbReference>
<evidence type="ECO:0000256" key="7">
    <source>
        <dbReference type="ARBA" id="ARBA00032024"/>
    </source>
</evidence>
<dbReference type="FunFam" id="1.10.1040.10:FF:000017">
    <property type="entry name" value="2-dehydropantoate 2-reductase"/>
    <property type="match status" value="1"/>
</dbReference>
<evidence type="ECO:0000256" key="1">
    <source>
        <dbReference type="ARBA" id="ARBA00004994"/>
    </source>
</evidence>
<evidence type="ECO:0000313" key="12">
    <source>
        <dbReference type="EMBL" id="MAH63942.1"/>
    </source>
</evidence>
<evidence type="ECO:0000256" key="4">
    <source>
        <dbReference type="ARBA" id="ARBA00019465"/>
    </source>
</evidence>
<dbReference type="InterPro" id="IPR013328">
    <property type="entry name" value="6PGD_dom2"/>
</dbReference>
<dbReference type="GO" id="GO:0050661">
    <property type="term" value="F:NADP binding"/>
    <property type="evidence" value="ECO:0007669"/>
    <property type="project" value="TreeGrafter"/>
</dbReference>
<evidence type="ECO:0000259" key="10">
    <source>
        <dbReference type="Pfam" id="PF02558"/>
    </source>
</evidence>
<dbReference type="InterPro" id="IPR050838">
    <property type="entry name" value="Ketopantoate_reductase"/>
</dbReference>
<evidence type="ECO:0000256" key="8">
    <source>
        <dbReference type="ARBA" id="ARBA00048793"/>
    </source>
</evidence>
<dbReference type="Pfam" id="PF08546">
    <property type="entry name" value="ApbA_C"/>
    <property type="match status" value="1"/>
</dbReference>
<dbReference type="UniPathway" id="UPA00028">
    <property type="reaction ID" value="UER00004"/>
</dbReference>
<sequence length="316" mass="35647">MASTSQIENGSNLTKWGILGAGAMGWLWTYYLQRAKIDTLLLQRQNTSYRECIIQKDNIFENCRTSAMKSDNPSLPTIEALIVSTKAYSVRNALLPIQEGLISKQTPIILLQNGLGVFEEVRELFPKQPILILSTSNGAYWQESELLKITGAGSSYLGTLDNSVPKPLKNILFNRLKATGLPILLTDNILKKLWEKLLVNCSINSISALWLCRNGDLLDNPNSKEIWKRIVLEGVEVMKQELHQEVEPSEILSLIDQVAYKTSANYSSMCEDRRKNRPNEVDYILGYVVRKAYQQHLSVPTLETLADLLKFPENSS</sequence>
<dbReference type="InterPro" id="IPR036291">
    <property type="entry name" value="NAD(P)-bd_dom_sf"/>
</dbReference>
<dbReference type="InterPro" id="IPR013332">
    <property type="entry name" value="KPR_N"/>
</dbReference>
<dbReference type="SUPFAM" id="SSF48179">
    <property type="entry name" value="6-phosphogluconate dehydrogenase C-terminal domain-like"/>
    <property type="match status" value="1"/>
</dbReference>
<name>A0A2D6YLD1_9DELT</name>
<dbReference type="InterPro" id="IPR008927">
    <property type="entry name" value="6-PGluconate_DH-like_C_sf"/>
</dbReference>
<evidence type="ECO:0000256" key="9">
    <source>
        <dbReference type="RuleBase" id="RU362068"/>
    </source>
</evidence>
<dbReference type="Proteomes" id="UP000226525">
    <property type="component" value="Unassembled WGS sequence"/>
</dbReference>
<comment type="caution">
    <text evidence="12">The sequence shown here is derived from an EMBL/GenBank/DDBJ whole genome shotgun (WGS) entry which is preliminary data.</text>
</comment>
<dbReference type="GO" id="GO:0005737">
    <property type="term" value="C:cytoplasm"/>
    <property type="evidence" value="ECO:0007669"/>
    <property type="project" value="TreeGrafter"/>
</dbReference>
<evidence type="ECO:0000313" key="13">
    <source>
        <dbReference type="Proteomes" id="UP000226525"/>
    </source>
</evidence>
<keyword evidence="6 9" id="KW-0560">Oxidoreductase</keyword>
<dbReference type="GO" id="GO:0008677">
    <property type="term" value="F:2-dehydropantoate 2-reductase activity"/>
    <property type="evidence" value="ECO:0007669"/>
    <property type="project" value="UniProtKB-EC"/>
</dbReference>
<dbReference type="EC" id="1.1.1.169" evidence="3 9"/>
<evidence type="ECO:0000256" key="3">
    <source>
        <dbReference type="ARBA" id="ARBA00013014"/>
    </source>
</evidence>
<dbReference type="Gene3D" id="1.10.1040.10">
    <property type="entry name" value="N-(1-d-carboxylethyl)-l-norvaline Dehydrogenase, domain 2"/>
    <property type="match status" value="1"/>
</dbReference>